<reference evidence="2" key="1">
    <citation type="journal article" date="2019" name="Nat. Commun.">
        <title>Genome-wide association mapping of date palm fruit traits.</title>
        <authorList>
            <person name="Hazzouri K.M."/>
            <person name="Gros-Balthazard M."/>
            <person name="Flowers J.M."/>
            <person name="Copetti D."/>
            <person name="Lemansour A."/>
            <person name="Lebrun M."/>
            <person name="Masmoudi K."/>
            <person name="Ferrand S."/>
            <person name="Dhar M.I."/>
            <person name="Fresquez Z.A."/>
            <person name="Rosas U."/>
            <person name="Zhang J."/>
            <person name="Talag J."/>
            <person name="Lee S."/>
            <person name="Kudrna D."/>
            <person name="Powell R.F."/>
            <person name="Leitch I.J."/>
            <person name="Krueger R.R."/>
            <person name="Wing R.A."/>
            <person name="Amiri K.M.A."/>
            <person name="Purugganan M.D."/>
        </authorList>
    </citation>
    <scope>NUCLEOTIDE SEQUENCE [LARGE SCALE GENOMIC DNA]</scope>
    <source>
        <strain evidence="2">cv. Khalas</strain>
    </source>
</reference>
<dbReference type="AlphaFoldDB" id="A0A8B9ANL1"/>
<dbReference type="PANTHER" id="PTHR33881:SF17">
    <property type="entry name" value="EGF-LIKE DOMAIN-CONTAINING PROTEIN"/>
    <property type="match status" value="1"/>
</dbReference>
<dbReference type="OrthoDB" id="1914642at2759"/>
<feature type="signal peptide" evidence="1">
    <location>
        <begin position="1"/>
        <end position="26"/>
    </location>
</feature>
<gene>
    <name evidence="3" type="primary">LOC120111776</name>
</gene>
<feature type="chain" id="PRO_5034563358" evidence="1">
    <location>
        <begin position="27"/>
        <end position="194"/>
    </location>
</feature>
<organism evidence="2 3">
    <name type="scientific">Phoenix dactylifera</name>
    <name type="common">Date palm</name>
    <dbReference type="NCBI Taxonomy" id="42345"/>
    <lineage>
        <taxon>Eukaryota</taxon>
        <taxon>Viridiplantae</taxon>
        <taxon>Streptophyta</taxon>
        <taxon>Embryophyta</taxon>
        <taxon>Tracheophyta</taxon>
        <taxon>Spermatophyta</taxon>
        <taxon>Magnoliopsida</taxon>
        <taxon>Liliopsida</taxon>
        <taxon>Arecaceae</taxon>
        <taxon>Coryphoideae</taxon>
        <taxon>Phoeniceae</taxon>
        <taxon>Phoenix</taxon>
    </lineage>
</organism>
<dbReference type="PANTHER" id="PTHR33881">
    <property type="entry name" value="NEUROGENIC LOCUS NOTCH-LIKE PROTEIN"/>
    <property type="match status" value="1"/>
</dbReference>
<name>A0A8B9ANL1_PHODC</name>
<dbReference type="RefSeq" id="XP_038985603.1">
    <property type="nucleotide sequence ID" value="XM_039129675.1"/>
</dbReference>
<accession>A0A8B9ANL1</accession>
<keyword evidence="2" id="KW-1185">Reference proteome</keyword>
<keyword evidence="1" id="KW-0732">Signal</keyword>
<sequence>MGWASILLLLVALQAITLSLPKRATADDVCNGKDCGQGTCKPSDSMFGYVCECKPNWSHFHIGNHLRFLPCIIPECSINYSCSNESSAPAPSPPPNFPIFDPCHWSYCGGGTCVKTSTFHHRCECNDGYFNLLNVSSLPCIKNCSLGIDCAEKGILTNASFPSLSQFPTGSSSDSFVPSSLIWFFASMFCLLML</sequence>
<dbReference type="KEGG" id="pda:120111776"/>
<evidence type="ECO:0000313" key="3">
    <source>
        <dbReference type="RefSeq" id="XP_038985603.1"/>
    </source>
</evidence>
<dbReference type="GeneID" id="120111776"/>
<proteinExistence type="predicted"/>
<dbReference type="Proteomes" id="UP000228380">
    <property type="component" value="Chromosome 8"/>
</dbReference>
<protein>
    <submittedName>
        <fullName evidence="3">Slit homolog 2 protein-like</fullName>
    </submittedName>
</protein>
<reference evidence="3" key="2">
    <citation type="submission" date="2025-08" db="UniProtKB">
        <authorList>
            <consortium name="RefSeq"/>
        </authorList>
    </citation>
    <scope>IDENTIFICATION</scope>
    <source>
        <tissue evidence="3">Young leaves</tissue>
    </source>
</reference>
<evidence type="ECO:0000313" key="2">
    <source>
        <dbReference type="Proteomes" id="UP000228380"/>
    </source>
</evidence>
<evidence type="ECO:0000256" key="1">
    <source>
        <dbReference type="SAM" id="SignalP"/>
    </source>
</evidence>